<feature type="compositionally biased region" description="Polar residues" evidence="1">
    <location>
        <begin position="575"/>
        <end position="587"/>
    </location>
</feature>
<proteinExistence type="predicted"/>
<feature type="compositionally biased region" description="Polar residues" evidence="1">
    <location>
        <begin position="250"/>
        <end position="272"/>
    </location>
</feature>
<keyword evidence="4" id="KW-1185">Reference proteome</keyword>
<feature type="compositionally biased region" description="Polar residues" evidence="1">
    <location>
        <begin position="694"/>
        <end position="708"/>
    </location>
</feature>
<feature type="compositionally biased region" description="Low complexity" evidence="1">
    <location>
        <begin position="626"/>
        <end position="655"/>
    </location>
</feature>
<name>A0A9N8PZ25_CHRIL</name>
<feature type="compositionally biased region" description="Basic and acidic residues" evidence="1">
    <location>
        <begin position="832"/>
        <end position="842"/>
    </location>
</feature>
<organism evidence="3 4">
    <name type="scientific">Chrysodeixis includens</name>
    <name type="common">Soybean looper</name>
    <name type="synonym">Pseudoplusia includens</name>
    <dbReference type="NCBI Taxonomy" id="689277"/>
    <lineage>
        <taxon>Eukaryota</taxon>
        <taxon>Metazoa</taxon>
        <taxon>Ecdysozoa</taxon>
        <taxon>Arthropoda</taxon>
        <taxon>Hexapoda</taxon>
        <taxon>Insecta</taxon>
        <taxon>Pterygota</taxon>
        <taxon>Neoptera</taxon>
        <taxon>Endopterygota</taxon>
        <taxon>Lepidoptera</taxon>
        <taxon>Glossata</taxon>
        <taxon>Ditrysia</taxon>
        <taxon>Noctuoidea</taxon>
        <taxon>Noctuidae</taxon>
        <taxon>Plusiinae</taxon>
        <taxon>Chrysodeixis</taxon>
    </lineage>
</organism>
<feature type="compositionally biased region" description="Polar residues" evidence="1">
    <location>
        <begin position="187"/>
        <end position="218"/>
    </location>
</feature>
<feature type="compositionally biased region" description="Polar residues" evidence="1">
    <location>
        <begin position="397"/>
        <end position="407"/>
    </location>
</feature>
<feature type="region of interest" description="Disordered" evidence="1">
    <location>
        <begin position="391"/>
        <end position="436"/>
    </location>
</feature>
<feature type="compositionally biased region" description="Polar residues" evidence="1">
    <location>
        <begin position="594"/>
        <end position="625"/>
    </location>
</feature>
<feature type="chain" id="PRO_5040391938" description="Adhesive plaque matrix protein-like" evidence="2">
    <location>
        <begin position="22"/>
        <end position="907"/>
    </location>
</feature>
<dbReference type="OrthoDB" id="10626276at2759"/>
<dbReference type="AlphaFoldDB" id="A0A9N8PZ25"/>
<feature type="region of interest" description="Disordered" evidence="1">
    <location>
        <begin position="156"/>
        <end position="301"/>
    </location>
</feature>
<protein>
    <recommendedName>
        <fullName evidence="5">Adhesive plaque matrix protein-like</fullName>
    </recommendedName>
</protein>
<feature type="region of interest" description="Disordered" evidence="1">
    <location>
        <begin position="567"/>
        <end position="708"/>
    </location>
</feature>
<feature type="compositionally biased region" description="Polar residues" evidence="1">
    <location>
        <begin position="287"/>
        <end position="301"/>
    </location>
</feature>
<feature type="compositionally biased region" description="Basic and acidic residues" evidence="1">
    <location>
        <begin position="425"/>
        <end position="435"/>
    </location>
</feature>
<reference evidence="3" key="1">
    <citation type="submission" date="2021-12" db="EMBL/GenBank/DDBJ databases">
        <authorList>
            <person name="King R."/>
        </authorList>
    </citation>
    <scope>NUCLEOTIDE SEQUENCE</scope>
</reference>
<keyword evidence="2" id="KW-0732">Signal</keyword>
<evidence type="ECO:0000313" key="4">
    <source>
        <dbReference type="Proteomes" id="UP001154114"/>
    </source>
</evidence>
<sequence>MINKIVILFTVIVSLTVEIEAEDCPFLTLKLVNVTQNYTYSHLVWYYGECYYSDRCHLSRWETRVKNKTIEKATFVRDQRCCESPVYDYDEDRVYDLLKCIPEGNVTGWSDEISNVINGTSADTDTVDVFKWLRTTSTENPESSNNDTEPYFMLNRTLTEENYETRPTYRTTSTERSYNDTAPYYRGNTTSTERSSNDTAPSYRRYTTSTERSYNDTAPSYPRYRPSRVSSHSDTAPSYPRYRPSRVSSHNDTAPSYRGNTTSTERSYNDTAPSYPRYRPFRESSHSDTAPSYRGYTTSTEKSYKDPAPYYTYHGYNITAPSHTRRLRPYPRRRYYVPPVRPYYPEYTTTTQTPNYGLEPTVSYTWSYTTTTKRPDYGPVYRDHKRGFNISTDEKVSSSNMNGTDSFQSHDRKNMTSPGVGRNNEPNRTEPKAKVSDTSITDLIGSLPDINPPYNWNDRRYINTYGRRPYTQAYTEIYEPFTSTTPSIDPTIEKKPTVMWVYDLLKCIPEGNVTGWSDEISNVINGTSADTDTVDVFKWLRTTSTENPESSNNDTEPYFMLNRTLTEENYETRPTYRTTSTERSYNDTAPYYRGNTTSTERSSNDTAPSYRRYTTSTERSYNDTAPSYPRYRPSRVSSHSDTAPSYPRYRPSRVSSHNDTAPSYRGNTTSTERSYNDTAPSYPRYRPFRESSHSDTAPSYRGYTTSTEKSYKDPAPYYTYHGYNITAPSHTRRLRPYPRRRYYVPPVRPYYPEYTTTTQTPNYGLEPTVSYTWSYTTTTKRPDYGPVYRDHKRGFNISTDEKVSSSNMNGTDSFQSHDRKNMTSPGVGRNNEPNRTEPKAKVSDTSITDLIGSLPDINPPYNWNDRRYINTYGRRPYTQAYTEIYEPFTSTTPSIDPTIEKKPTVMW</sequence>
<evidence type="ECO:0008006" key="5">
    <source>
        <dbReference type="Google" id="ProtNLM"/>
    </source>
</evidence>
<dbReference type="EMBL" id="LR824008">
    <property type="protein sequence ID" value="CAD0196886.1"/>
    <property type="molecule type" value="Genomic_DNA"/>
</dbReference>
<feature type="compositionally biased region" description="Low complexity" evidence="1">
    <location>
        <begin position="219"/>
        <end position="248"/>
    </location>
</feature>
<dbReference type="Proteomes" id="UP001154114">
    <property type="component" value="Chromosome 5"/>
</dbReference>
<evidence type="ECO:0000256" key="2">
    <source>
        <dbReference type="SAM" id="SignalP"/>
    </source>
</evidence>
<evidence type="ECO:0000313" key="3">
    <source>
        <dbReference type="EMBL" id="CAD0196886.1"/>
    </source>
</evidence>
<evidence type="ECO:0000256" key="1">
    <source>
        <dbReference type="SAM" id="MobiDB-lite"/>
    </source>
</evidence>
<feature type="compositionally biased region" description="Polar residues" evidence="1">
    <location>
        <begin position="168"/>
        <end position="180"/>
    </location>
</feature>
<feature type="compositionally biased region" description="Polar residues" evidence="1">
    <location>
        <begin position="804"/>
        <end position="814"/>
    </location>
</feature>
<feature type="compositionally biased region" description="Polar residues" evidence="1">
    <location>
        <begin position="657"/>
        <end position="679"/>
    </location>
</feature>
<feature type="region of interest" description="Disordered" evidence="1">
    <location>
        <begin position="798"/>
        <end position="843"/>
    </location>
</feature>
<feature type="signal peptide" evidence="2">
    <location>
        <begin position="1"/>
        <end position="21"/>
    </location>
</feature>
<accession>A0A9N8PZ25</accession>
<gene>
    <name evidence="3" type="ORF">CINC_LOCUS11174</name>
</gene>